<reference evidence="2 3" key="1">
    <citation type="journal article" date="2022" name="bioRxiv">
        <title>Genomics of Preaxostyla Flagellates Illuminates Evolutionary Transitions and the Path Towards Mitochondrial Loss.</title>
        <authorList>
            <person name="Novak L.V.F."/>
            <person name="Treitli S.C."/>
            <person name="Pyrih J."/>
            <person name="Halakuc P."/>
            <person name="Pipaliya S.V."/>
            <person name="Vacek V."/>
            <person name="Brzon O."/>
            <person name="Soukal P."/>
            <person name="Eme L."/>
            <person name="Dacks J.B."/>
            <person name="Karnkowska A."/>
            <person name="Elias M."/>
            <person name="Hampl V."/>
        </authorList>
    </citation>
    <scope>NUCLEOTIDE SEQUENCE [LARGE SCALE GENOMIC DNA]</scope>
    <source>
        <strain evidence="2">NAU3</strain>
        <tissue evidence="2">Gut</tissue>
    </source>
</reference>
<keyword evidence="3" id="KW-1185">Reference proteome</keyword>
<comment type="caution">
    <text evidence="2">The sequence shown here is derived from an EMBL/GenBank/DDBJ whole genome shotgun (WGS) entry which is preliminary data.</text>
</comment>
<protein>
    <recommendedName>
        <fullName evidence="4">Transposase</fullName>
    </recommendedName>
</protein>
<evidence type="ECO:0000256" key="1">
    <source>
        <dbReference type="SAM" id="MobiDB-lite"/>
    </source>
</evidence>
<accession>A0ABQ9X680</accession>
<dbReference type="Proteomes" id="UP001281761">
    <property type="component" value="Unassembled WGS sequence"/>
</dbReference>
<evidence type="ECO:0000313" key="2">
    <source>
        <dbReference type="EMBL" id="KAK2946136.1"/>
    </source>
</evidence>
<organism evidence="2 3">
    <name type="scientific">Blattamonas nauphoetae</name>
    <dbReference type="NCBI Taxonomy" id="2049346"/>
    <lineage>
        <taxon>Eukaryota</taxon>
        <taxon>Metamonada</taxon>
        <taxon>Preaxostyla</taxon>
        <taxon>Oxymonadida</taxon>
        <taxon>Blattamonas</taxon>
    </lineage>
</organism>
<feature type="region of interest" description="Disordered" evidence="1">
    <location>
        <begin position="1"/>
        <end position="44"/>
    </location>
</feature>
<evidence type="ECO:0008006" key="4">
    <source>
        <dbReference type="Google" id="ProtNLM"/>
    </source>
</evidence>
<name>A0ABQ9X680_9EUKA</name>
<dbReference type="EMBL" id="JARBJD010000236">
    <property type="protein sequence ID" value="KAK2946136.1"/>
    <property type="molecule type" value="Genomic_DNA"/>
</dbReference>
<gene>
    <name evidence="2" type="ORF">BLNAU_18928</name>
</gene>
<proteinExistence type="predicted"/>
<evidence type="ECO:0000313" key="3">
    <source>
        <dbReference type="Proteomes" id="UP001281761"/>
    </source>
</evidence>
<sequence length="77" mass="8610">MDREMTTRRHKRSRRAGPGDAEEVAKQRPSTAGGAKLHKPDATDQECRIMDAREGLNKDQIEGSSTLKRELMCVQTA</sequence>